<dbReference type="OrthoDB" id="2344312at2759"/>
<dbReference type="EMBL" id="SRPR01000087">
    <property type="protein sequence ID" value="KAG5961012.1"/>
    <property type="molecule type" value="Genomic_DNA"/>
</dbReference>
<comment type="caution">
    <text evidence="4">The sequence shown here is derived from an EMBL/GenBank/DDBJ whole genome shotgun (WGS) entry which is preliminary data.</text>
</comment>
<name>A0A9P7MVI6_9HYPO</name>
<evidence type="ECO:0000313" key="3">
    <source>
        <dbReference type="EMBL" id="KAG5961012.1"/>
    </source>
</evidence>
<dbReference type="PANTHER" id="PTHR35393:SF1">
    <property type="entry name" value="SNOAL-LIKE DOMAIN-CONTAINING PROTEIN"/>
    <property type="match status" value="1"/>
</dbReference>
<proteinExistence type="predicted"/>
<sequence length="220" mass="25146">MEHPVREISSIITTLTTGSPQQQHDTLTQYFLPNASFTHPFCHIPRFSKGHLAPLAPNTDSRWLLLCIYRWYRTLSPNIDITIDSAVFDQKTNQLFVNIHQTFSLFFVPFYKARVSLVTVLHLEQRTSWSPDSTVSRVAITESREPAPLAGPGQERAKYYIAGQEDFYQFGDCIQFLVPRVGWYLWRGWQLVSALLCVLGAVVFLPLYYLMNGGKTAKLA</sequence>
<organism evidence="4 6">
    <name type="scientific">Claviceps arundinis</name>
    <dbReference type="NCBI Taxonomy" id="1623583"/>
    <lineage>
        <taxon>Eukaryota</taxon>
        <taxon>Fungi</taxon>
        <taxon>Dikarya</taxon>
        <taxon>Ascomycota</taxon>
        <taxon>Pezizomycotina</taxon>
        <taxon>Sordariomycetes</taxon>
        <taxon>Hypocreomycetidae</taxon>
        <taxon>Hypocreales</taxon>
        <taxon>Clavicipitaceae</taxon>
        <taxon>Claviceps</taxon>
    </lineage>
</organism>
<keyword evidence="1" id="KW-1133">Transmembrane helix</keyword>
<evidence type="ECO:0000259" key="2">
    <source>
        <dbReference type="Pfam" id="PF24840"/>
    </source>
</evidence>
<reference evidence="4 5" key="1">
    <citation type="journal article" date="2020" name="bioRxiv">
        <title>Whole genome comparisons of ergot fungi reveals the divergence and evolution of species within the genus Claviceps are the result of varying mechanisms driving genome evolution and host range expansion.</title>
        <authorList>
            <person name="Wyka S.A."/>
            <person name="Mondo S.J."/>
            <person name="Liu M."/>
            <person name="Dettman J."/>
            <person name="Nalam V."/>
            <person name="Broders K.D."/>
        </authorList>
    </citation>
    <scope>NUCLEOTIDE SEQUENCE</scope>
    <source>
        <strain evidence="4">CCC 1102</strain>
        <strain evidence="3 5">LM583</strain>
    </source>
</reference>
<dbReference type="Proteomes" id="UP000784919">
    <property type="component" value="Unassembled WGS sequence"/>
</dbReference>
<dbReference type="Proteomes" id="UP000742024">
    <property type="component" value="Unassembled WGS sequence"/>
</dbReference>
<evidence type="ECO:0000313" key="4">
    <source>
        <dbReference type="EMBL" id="KAG5972422.1"/>
    </source>
</evidence>
<keyword evidence="1" id="KW-0812">Transmembrane</keyword>
<evidence type="ECO:0000313" key="5">
    <source>
        <dbReference type="Proteomes" id="UP000742024"/>
    </source>
</evidence>
<feature type="domain" description="SigF-like NTF2-like" evidence="2">
    <location>
        <begin position="1"/>
        <end position="126"/>
    </location>
</feature>
<evidence type="ECO:0000313" key="6">
    <source>
        <dbReference type="Proteomes" id="UP000784919"/>
    </source>
</evidence>
<dbReference type="InterPro" id="IPR057514">
    <property type="entry name" value="NTF2_SigF"/>
</dbReference>
<dbReference type="PANTHER" id="PTHR35393">
    <property type="entry name" value="CHROMOSOME 1, WHOLE GENOME SHOTGUN SEQUENCE"/>
    <property type="match status" value="1"/>
</dbReference>
<gene>
    <name evidence="4" type="ORF">E4U56_006012</name>
    <name evidence="3" type="ORF">E4U57_007870</name>
</gene>
<dbReference type="Pfam" id="PF24840">
    <property type="entry name" value="NTF2_SigF"/>
    <property type="match status" value="1"/>
</dbReference>
<protein>
    <recommendedName>
        <fullName evidence="2">SigF-like NTF2-like domain-containing protein</fullName>
    </recommendedName>
</protein>
<dbReference type="AlphaFoldDB" id="A0A9P7MVI6"/>
<keyword evidence="1" id="KW-0472">Membrane</keyword>
<evidence type="ECO:0000256" key="1">
    <source>
        <dbReference type="SAM" id="Phobius"/>
    </source>
</evidence>
<dbReference type="EMBL" id="SRPS01000046">
    <property type="protein sequence ID" value="KAG5972422.1"/>
    <property type="molecule type" value="Genomic_DNA"/>
</dbReference>
<feature type="transmembrane region" description="Helical" evidence="1">
    <location>
        <begin position="189"/>
        <end position="211"/>
    </location>
</feature>
<keyword evidence="5" id="KW-1185">Reference proteome</keyword>
<accession>A0A9P7MVI6</accession>